<evidence type="ECO:0000313" key="2">
    <source>
        <dbReference type="Proteomes" id="UP000265520"/>
    </source>
</evidence>
<organism evidence="1 2">
    <name type="scientific">Trifolium medium</name>
    <dbReference type="NCBI Taxonomy" id="97028"/>
    <lineage>
        <taxon>Eukaryota</taxon>
        <taxon>Viridiplantae</taxon>
        <taxon>Streptophyta</taxon>
        <taxon>Embryophyta</taxon>
        <taxon>Tracheophyta</taxon>
        <taxon>Spermatophyta</taxon>
        <taxon>Magnoliopsida</taxon>
        <taxon>eudicotyledons</taxon>
        <taxon>Gunneridae</taxon>
        <taxon>Pentapetalae</taxon>
        <taxon>rosids</taxon>
        <taxon>fabids</taxon>
        <taxon>Fabales</taxon>
        <taxon>Fabaceae</taxon>
        <taxon>Papilionoideae</taxon>
        <taxon>50 kb inversion clade</taxon>
        <taxon>NPAAA clade</taxon>
        <taxon>Hologalegina</taxon>
        <taxon>IRL clade</taxon>
        <taxon>Trifolieae</taxon>
        <taxon>Trifolium</taxon>
    </lineage>
</organism>
<keyword evidence="2" id="KW-1185">Reference proteome</keyword>
<protein>
    <submittedName>
        <fullName evidence="1">Uncharacterized protein</fullName>
    </submittedName>
</protein>
<sequence>MLARLCLTALTVCGGPAPVYLVLPQFVGSL</sequence>
<name>A0A392RSC3_9FABA</name>
<evidence type="ECO:0000313" key="1">
    <source>
        <dbReference type="EMBL" id="MCI39551.1"/>
    </source>
</evidence>
<reference evidence="1 2" key="1">
    <citation type="journal article" date="2018" name="Front. Plant Sci.">
        <title>Red Clover (Trifolium pratense) and Zigzag Clover (T. medium) - A Picture of Genomic Similarities and Differences.</title>
        <authorList>
            <person name="Dluhosova J."/>
            <person name="Istvanek J."/>
            <person name="Nedelnik J."/>
            <person name="Repkova J."/>
        </authorList>
    </citation>
    <scope>NUCLEOTIDE SEQUENCE [LARGE SCALE GENOMIC DNA]</scope>
    <source>
        <strain evidence="2">cv. 10/8</strain>
        <tissue evidence="1">Leaf</tissue>
    </source>
</reference>
<accession>A0A392RSC3</accession>
<feature type="non-terminal residue" evidence="1">
    <location>
        <position position="30"/>
    </location>
</feature>
<proteinExistence type="predicted"/>
<dbReference type="Proteomes" id="UP000265520">
    <property type="component" value="Unassembled WGS sequence"/>
</dbReference>
<dbReference type="EMBL" id="LXQA010268696">
    <property type="protein sequence ID" value="MCI39551.1"/>
    <property type="molecule type" value="Genomic_DNA"/>
</dbReference>
<dbReference type="AlphaFoldDB" id="A0A392RSC3"/>
<comment type="caution">
    <text evidence="1">The sequence shown here is derived from an EMBL/GenBank/DDBJ whole genome shotgun (WGS) entry which is preliminary data.</text>
</comment>